<dbReference type="InterPro" id="IPR006194">
    <property type="entry name" value="Gly-tRNA-synth_heterodimer"/>
</dbReference>
<evidence type="ECO:0000256" key="8">
    <source>
        <dbReference type="HAMAP-Rule" id="MF_00255"/>
    </source>
</evidence>
<accession>A0A5T2ACC4</accession>
<keyword evidence="6 8" id="KW-0030">Aminoacyl-tRNA synthetase</keyword>
<keyword evidence="8" id="KW-0963">Cytoplasm</keyword>
<protein>
    <recommendedName>
        <fullName evidence="8">Glycine--tRNA ligase beta subunit</fullName>
        <ecNumber evidence="8">6.1.1.14</ecNumber>
    </recommendedName>
    <alternativeName>
        <fullName evidence="8">Glycyl-tRNA synthetase beta subunit</fullName>
        <shortName evidence="8">GlyRS</shortName>
    </alternativeName>
</protein>
<dbReference type="EMBL" id="AACSIN010000001">
    <property type="protein sequence ID" value="EAL9217765.1"/>
    <property type="molecule type" value="Genomic_DNA"/>
</dbReference>
<dbReference type="AlphaFoldDB" id="A0A5T2ACC4"/>
<comment type="subcellular location">
    <subcellularLocation>
        <location evidence="8">Cytoplasm</location>
    </subcellularLocation>
</comment>
<sequence>MSELLIEIGTEELPAIPLLKELANIEKKWKDVLEDYRLVSDFKFYYTPRRLVIFHENFASKQEDSFAEFIGAPKNVAYKEGQLSAAGQSFLQKAGISESELSFKEIKGKEVLYHQKAIKGLQSQEVLGEMIHQFLKNLNFGKSMRWGANSFEFIRAIRSIVCILDDNLVKFESYGVKSAKKTFVHRSVSYDLQEFNNAKEYFSLLEKNHIILDPLQRKERILKQFKLLESQNNIQIGEDEELLAEVIAITEYPNALLGSFEEEYLQIPSEVIITSMRENQRYFAVFNEKGLSNHFIVVSNAVCDDYSKIIHGNERVLRARLSDAMFFYQNDLQSGLNPEKLAKMTYLEGLGTMQDKSLREIKIAEVLCQILNNDKIANISTAIKYAKADLATQMVYEFTDLQGIMGSYYAQKMGLDYEICLAIKEQYLPNSEQAPLPSTEFSSIVALANKLDTLIGLFSIGKIPSGTKDPYALRRAANGIIKIALNLNKEFDIQALLEKLASHYKNFDMQILKDFIFERLYTFYSVNASFIKAVLSSKSTDLIHINQSVKALIELSKKANFQENFTTFKRLANIANKTSHKVDENLFVEEAENKLYKAFKEKIQAHSLQEKLENLFSLKPFIDEFFDKVMINAKDEKLKNNRQALIYEIYEEFLKIADLKELSL</sequence>
<proteinExistence type="inferred from homology"/>
<dbReference type="GO" id="GO:0005524">
    <property type="term" value="F:ATP binding"/>
    <property type="evidence" value="ECO:0007669"/>
    <property type="project" value="UniProtKB-UniRule"/>
</dbReference>
<comment type="similarity">
    <text evidence="1 8">Belongs to the class-II aminoacyl-tRNA synthetase family.</text>
</comment>
<evidence type="ECO:0000256" key="3">
    <source>
        <dbReference type="ARBA" id="ARBA00022741"/>
    </source>
</evidence>
<dbReference type="PROSITE" id="PS50861">
    <property type="entry name" value="AA_TRNA_LIGASE_II_GLYAB"/>
    <property type="match status" value="1"/>
</dbReference>
<dbReference type="PRINTS" id="PR01045">
    <property type="entry name" value="TRNASYNTHGB"/>
</dbReference>
<evidence type="ECO:0000256" key="2">
    <source>
        <dbReference type="ARBA" id="ARBA00022598"/>
    </source>
</evidence>
<dbReference type="InterPro" id="IPR015944">
    <property type="entry name" value="Gly-tRNA-synth_bsu"/>
</dbReference>
<comment type="catalytic activity">
    <reaction evidence="7 8">
        <text>tRNA(Gly) + glycine + ATP = glycyl-tRNA(Gly) + AMP + diphosphate</text>
        <dbReference type="Rhea" id="RHEA:16013"/>
        <dbReference type="Rhea" id="RHEA-COMP:9664"/>
        <dbReference type="Rhea" id="RHEA-COMP:9683"/>
        <dbReference type="ChEBI" id="CHEBI:30616"/>
        <dbReference type="ChEBI" id="CHEBI:33019"/>
        <dbReference type="ChEBI" id="CHEBI:57305"/>
        <dbReference type="ChEBI" id="CHEBI:78442"/>
        <dbReference type="ChEBI" id="CHEBI:78522"/>
        <dbReference type="ChEBI" id="CHEBI:456215"/>
        <dbReference type="EC" id="6.1.1.14"/>
    </reaction>
</comment>
<dbReference type="SUPFAM" id="SSF109604">
    <property type="entry name" value="HD-domain/PDEase-like"/>
    <property type="match status" value="1"/>
</dbReference>
<evidence type="ECO:0000256" key="5">
    <source>
        <dbReference type="ARBA" id="ARBA00022917"/>
    </source>
</evidence>
<dbReference type="HAMAP" id="MF_00255">
    <property type="entry name" value="Gly_tRNA_synth_beta"/>
    <property type="match status" value="1"/>
</dbReference>
<evidence type="ECO:0000256" key="4">
    <source>
        <dbReference type="ARBA" id="ARBA00022840"/>
    </source>
</evidence>
<keyword evidence="2 8" id="KW-0436">Ligase</keyword>
<evidence type="ECO:0000256" key="7">
    <source>
        <dbReference type="ARBA" id="ARBA00047937"/>
    </source>
</evidence>
<keyword evidence="4 8" id="KW-0067">ATP-binding</keyword>
<gene>
    <name evidence="8" type="primary">glyS</name>
    <name evidence="9" type="ORF">DYX52_00405</name>
</gene>
<dbReference type="Pfam" id="PF02092">
    <property type="entry name" value="tRNA_synt_2f"/>
    <property type="match status" value="1"/>
</dbReference>
<dbReference type="EC" id="6.1.1.14" evidence="8"/>
<evidence type="ECO:0000256" key="1">
    <source>
        <dbReference type="ARBA" id="ARBA00008226"/>
    </source>
</evidence>
<dbReference type="PANTHER" id="PTHR30075">
    <property type="entry name" value="GLYCYL-TRNA SYNTHETASE"/>
    <property type="match status" value="1"/>
</dbReference>
<reference evidence="9" key="1">
    <citation type="submission" date="2018-08" db="EMBL/GenBank/DDBJ databases">
        <authorList>
            <consortium name="NARMS: The National Antimicrobial Resistance Monitoring System"/>
        </authorList>
    </citation>
    <scope>NUCLEOTIDE SEQUENCE</scope>
    <source>
        <strain evidence="9">CVM N17C788</strain>
    </source>
</reference>
<dbReference type="PANTHER" id="PTHR30075:SF2">
    <property type="entry name" value="GLYCINE--TRNA LIGASE, CHLOROPLASTIC_MITOCHONDRIAL 2"/>
    <property type="match status" value="1"/>
</dbReference>
<dbReference type="GO" id="GO:0004820">
    <property type="term" value="F:glycine-tRNA ligase activity"/>
    <property type="evidence" value="ECO:0007669"/>
    <property type="project" value="UniProtKB-UniRule"/>
</dbReference>
<comment type="caution">
    <text evidence="9">The sequence shown here is derived from an EMBL/GenBank/DDBJ whole genome shotgun (WGS) entry which is preliminary data.</text>
</comment>
<organism evidence="9">
    <name type="scientific">Campylobacter coli</name>
    <dbReference type="NCBI Taxonomy" id="195"/>
    <lineage>
        <taxon>Bacteria</taxon>
        <taxon>Pseudomonadati</taxon>
        <taxon>Campylobacterota</taxon>
        <taxon>Epsilonproteobacteria</taxon>
        <taxon>Campylobacterales</taxon>
        <taxon>Campylobacteraceae</taxon>
        <taxon>Campylobacter</taxon>
    </lineage>
</organism>
<keyword evidence="5 8" id="KW-0648">Protein biosynthesis</keyword>
<dbReference type="NCBIfam" id="TIGR00211">
    <property type="entry name" value="glyS"/>
    <property type="match status" value="1"/>
</dbReference>
<dbReference type="GO" id="GO:0006426">
    <property type="term" value="P:glycyl-tRNA aminoacylation"/>
    <property type="evidence" value="ECO:0007669"/>
    <property type="project" value="UniProtKB-UniRule"/>
</dbReference>
<name>A0A5T2ACC4_CAMCO</name>
<keyword evidence="3 8" id="KW-0547">Nucleotide-binding</keyword>
<comment type="subunit">
    <text evidence="8">Tetramer of two alpha and two beta subunits.</text>
</comment>
<dbReference type="GO" id="GO:0005829">
    <property type="term" value="C:cytosol"/>
    <property type="evidence" value="ECO:0007669"/>
    <property type="project" value="TreeGrafter"/>
</dbReference>
<evidence type="ECO:0000256" key="6">
    <source>
        <dbReference type="ARBA" id="ARBA00023146"/>
    </source>
</evidence>
<evidence type="ECO:0000313" key="9">
    <source>
        <dbReference type="EMBL" id="EAL9217765.1"/>
    </source>
</evidence>